<sequence>MSTKAALKAAKQAIDAKKWDEAVEQANAVLEKDPKNYFAKLFLGRAFDGLGRVAESATAYEDATKIKPEEAQAWLGLRGLYEKRKGEKVDENTQVGLKLAEIYADVDDAMKAQTAINKVVDFARANGTKQQYVRALATQLPTSPVYTYLEGRLPSPSHTYTRMAEILETEETQRINRLIGERKTRLGATTEGTTAEVKREVYGQSDLEGIYQSIIDWTNDDEQRREYEEKLLLRTYDTLLVLPQGEKKEKRDKVMKLAHDMVIIKHPFLLAWQIELEWRSSLDNMAY</sequence>
<dbReference type="InterPro" id="IPR039226">
    <property type="entry name" value="Ski3/TTC37"/>
</dbReference>
<dbReference type="PANTHER" id="PTHR15704">
    <property type="entry name" value="SUPERKILLER 3 PROTEIN-RELATED"/>
    <property type="match status" value="1"/>
</dbReference>
<keyword evidence="2" id="KW-0802">TPR repeat</keyword>
<dbReference type="Proteomes" id="UP000799770">
    <property type="component" value="Unassembled WGS sequence"/>
</dbReference>
<dbReference type="Gene3D" id="1.25.40.10">
    <property type="entry name" value="Tetratricopeptide repeat domain"/>
    <property type="match status" value="1"/>
</dbReference>
<name>A0A6A5ZTD1_9PLEO</name>
<protein>
    <submittedName>
        <fullName evidence="3">Uncharacterized protein</fullName>
    </submittedName>
</protein>
<evidence type="ECO:0000256" key="1">
    <source>
        <dbReference type="ARBA" id="ARBA00022737"/>
    </source>
</evidence>
<dbReference type="InterPro" id="IPR040962">
    <property type="entry name" value="TPR_22"/>
</dbReference>
<keyword evidence="1" id="KW-0677">Repeat</keyword>
<evidence type="ECO:0000313" key="3">
    <source>
        <dbReference type="EMBL" id="KAF2122097.1"/>
    </source>
</evidence>
<evidence type="ECO:0000313" key="4">
    <source>
        <dbReference type="Proteomes" id="UP000799770"/>
    </source>
</evidence>
<gene>
    <name evidence="3" type="ORF">BDV96DRAFT_483261</name>
</gene>
<dbReference type="SUPFAM" id="SSF48452">
    <property type="entry name" value="TPR-like"/>
    <property type="match status" value="1"/>
</dbReference>
<dbReference type="GO" id="GO:0006401">
    <property type="term" value="P:RNA catabolic process"/>
    <property type="evidence" value="ECO:0007669"/>
    <property type="project" value="InterPro"/>
</dbReference>
<keyword evidence="4" id="KW-1185">Reference proteome</keyword>
<reference evidence="3" key="1">
    <citation type="journal article" date="2020" name="Stud. Mycol.">
        <title>101 Dothideomycetes genomes: a test case for predicting lifestyles and emergence of pathogens.</title>
        <authorList>
            <person name="Haridas S."/>
            <person name="Albert R."/>
            <person name="Binder M."/>
            <person name="Bloem J."/>
            <person name="Labutti K."/>
            <person name="Salamov A."/>
            <person name="Andreopoulos B."/>
            <person name="Baker S."/>
            <person name="Barry K."/>
            <person name="Bills G."/>
            <person name="Bluhm B."/>
            <person name="Cannon C."/>
            <person name="Castanera R."/>
            <person name="Culley D."/>
            <person name="Daum C."/>
            <person name="Ezra D."/>
            <person name="Gonzalez J."/>
            <person name="Henrissat B."/>
            <person name="Kuo A."/>
            <person name="Liang C."/>
            <person name="Lipzen A."/>
            <person name="Lutzoni F."/>
            <person name="Magnuson J."/>
            <person name="Mondo S."/>
            <person name="Nolan M."/>
            <person name="Ohm R."/>
            <person name="Pangilinan J."/>
            <person name="Park H.-J."/>
            <person name="Ramirez L."/>
            <person name="Alfaro M."/>
            <person name="Sun H."/>
            <person name="Tritt A."/>
            <person name="Yoshinaga Y."/>
            <person name="Zwiers L.-H."/>
            <person name="Turgeon B."/>
            <person name="Goodwin S."/>
            <person name="Spatafora J."/>
            <person name="Crous P."/>
            <person name="Grigoriev I."/>
        </authorList>
    </citation>
    <scope>NUCLEOTIDE SEQUENCE</scope>
    <source>
        <strain evidence="3">CBS 627.86</strain>
    </source>
</reference>
<dbReference type="OrthoDB" id="421075at2759"/>
<organism evidence="3 4">
    <name type="scientific">Lophiotrema nucula</name>
    <dbReference type="NCBI Taxonomy" id="690887"/>
    <lineage>
        <taxon>Eukaryota</taxon>
        <taxon>Fungi</taxon>
        <taxon>Dikarya</taxon>
        <taxon>Ascomycota</taxon>
        <taxon>Pezizomycotina</taxon>
        <taxon>Dothideomycetes</taxon>
        <taxon>Pleosporomycetidae</taxon>
        <taxon>Pleosporales</taxon>
        <taxon>Lophiotremataceae</taxon>
        <taxon>Lophiotrema</taxon>
    </lineage>
</organism>
<dbReference type="EMBL" id="ML977311">
    <property type="protein sequence ID" value="KAF2122097.1"/>
    <property type="molecule type" value="Genomic_DNA"/>
</dbReference>
<dbReference type="Pfam" id="PF18833">
    <property type="entry name" value="TPR_22"/>
    <property type="match status" value="1"/>
</dbReference>
<dbReference type="GO" id="GO:0055087">
    <property type="term" value="C:Ski complex"/>
    <property type="evidence" value="ECO:0007669"/>
    <property type="project" value="InterPro"/>
</dbReference>
<accession>A0A6A5ZTD1</accession>
<evidence type="ECO:0000256" key="2">
    <source>
        <dbReference type="ARBA" id="ARBA00022803"/>
    </source>
</evidence>
<dbReference type="InterPro" id="IPR011990">
    <property type="entry name" value="TPR-like_helical_dom_sf"/>
</dbReference>
<dbReference type="AlphaFoldDB" id="A0A6A5ZTD1"/>
<dbReference type="Pfam" id="PF13432">
    <property type="entry name" value="TPR_16"/>
    <property type="match status" value="1"/>
</dbReference>
<dbReference type="PANTHER" id="PTHR15704:SF7">
    <property type="entry name" value="SUPERKILLER COMPLEX PROTEIN 3"/>
    <property type="match status" value="1"/>
</dbReference>
<proteinExistence type="predicted"/>